<organism evidence="2 3">
    <name type="scientific">Sarocladium strictum</name>
    <name type="common">Black bundle disease fungus</name>
    <name type="synonym">Acremonium strictum</name>
    <dbReference type="NCBI Taxonomy" id="5046"/>
    <lineage>
        <taxon>Eukaryota</taxon>
        <taxon>Fungi</taxon>
        <taxon>Dikarya</taxon>
        <taxon>Ascomycota</taxon>
        <taxon>Pezizomycotina</taxon>
        <taxon>Sordariomycetes</taxon>
        <taxon>Hypocreomycetidae</taxon>
        <taxon>Hypocreales</taxon>
        <taxon>Sarocladiaceae</taxon>
        <taxon>Sarocladium</taxon>
    </lineage>
</organism>
<evidence type="ECO:0000313" key="3">
    <source>
        <dbReference type="Proteomes" id="UP001175261"/>
    </source>
</evidence>
<feature type="chain" id="PRO_5041455461" evidence="1">
    <location>
        <begin position="24"/>
        <end position="220"/>
    </location>
</feature>
<keyword evidence="3" id="KW-1185">Reference proteome</keyword>
<dbReference type="PANTHER" id="PTHR36195">
    <property type="entry name" value="DOMAIN PROTEIN, PUTATIVE (AFU_ORTHOLOGUE AFUA_5G01990)-RELATED-RELATED"/>
    <property type="match status" value="1"/>
</dbReference>
<evidence type="ECO:0000256" key="1">
    <source>
        <dbReference type="SAM" id="SignalP"/>
    </source>
</evidence>
<name>A0AA39L6B6_SARSR</name>
<proteinExistence type="predicted"/>
<feature type="signal peptide" evidence="1">
    <location>
        <begin position="1"/>
        <end position="23"/>
    </location>
</feature>
<reference evidence="2" key="1">
    <citation type="submission" date="2022-10" db="EMBL/GenBank/DDBJ databases">
        <title>Determination and structural analysis of whole genome sequence of Sarocladium strictum F4-1.</title>
        <authorList>
            <person name="Hu L."/>
            <person name="Jiang Y."/>
        </authorList>
    </citation>
    <scope>NUCLEOTIDE SEQUENCE</scope>
    <source>
        <strain evidence="2">F4-1</strain>
    </source>
</reference>
<protein>
    <submittedName>
        <fullName evidence="2">Uncharacterized protein</fullName>
    </submittedName>
</protein>
<keyword evidence="1" id="KW-0732">Signal</keyword>
<dbReference type="InterPro" id="IPR006771">
    <property type="entry name" value="CetA-like"/>
</dbReference>
<dbReference type="Proteomes" id="UP001175261">
    <property type="component" value="Unassembled WGS sequence"/>
</dbReference>
<dbReference type="AlphaFoldDB" id="A0AA39L6B6"/>
<gene>
    <name evidence="2" type="ORF">NLU13_5983</name>
</gene>
<evidence type="ECO:0000313" key="2">
    <source>
        <dbReference type="EMBL" id="KAK0386146.1"/>
    </source>
</evidence>
<comment type="caution">
    <text evidence="2">The sequence shown here is derived from an EMBL/GenBank/DDBJ whole genome shotgun (WGS) entry which is preliminary data.</text>
</comment>
<dbReference type="EMBL" id="JAPDFR010000005">
    <property type="protein sequence ID" value="KAK0386146.1"/>
    <property type="molecule type" value="Genomic_DNA"/>
</dbReference>
<sequence length="220" mass="23764">MFNNKSPRSLALAIATLVPGVLSNLLINNWCTVGVSIIKAKDGQCEQGPDGCINEGHPPWYLAPGNGDSILNHAWDGDAVSLKIGKDGVPDGVLQFEYTQSFGEWGGIWWDLSDLDGSGGGLVGTPFANDNVGVTPTGNGSGQGTCVNIRCEAGRVCLDSYQQPDDPNTKYCPLDTGDMWLDLCMPPDLFYQSQVVLDEKFKKNMTDTKPPPSLEKFHRV</sequence>
<accession>A0AA39L6B6</accession>
<dbReference type="PANTHER" id="PTHR36195:SF6">
    <property type="entry name" value="SECRETED THAUMATIN-LIKE PROTEIN CALA"/>
    <property type="match status" value="1"/>
</dbReference>
<dbReference type="Pfam" id="PF04681">
    <property type="entry name" value="Bys1"/>
    <property type="match status" value="1"/>
</dbReference>